<feature type="transmembrane region" description="Helical" evidence="8">
    <location>
        <begin position="73"/>
        <end position="92"/>
    </location>
</feature>
<proteinExistence type="inferred from homology"/>
<evidence type="ECO:0000256" key="2">
    <source>
        <dbReference type="ARBA" id="ARBA00008432"/>
    </source>
</evidence>
<dbReference type="InterPro" id="IPR036259">
    <property type="entry name" value="MFS_trans_sf"/>
</dbReference>
<dbReference type="GO" id="GO:0042128">
    <property type="term" value="P:nitrate assimilation"/>
    <property type="evidence" value="ECO:0007669"/>
    <property type="project" value="UniProtKB-KW"/>
</dbReference>
<reference evidence="10 11" key="1">
    <citation type="submission" date="2018-12" db="EMBL/GenBank/DDBJ databases">
        <authorList>
            <person name="Sun L."/>
            <person name="Chen Z."/>
        </authorList>
    </citation>
    <scope>NUCLEOTIDE SEQUENCE [LARGE SCALE GENOMIC DNA]</scope>
    <source>
        <strain evidence="10 11">3-5-3</strain>
    </source>
</reference>
<dbReference type="InterPro" id="IPR044772">
    <property type="entry name" value="NO3_transporter"/>
</dbReference>
<feature type="transmembrane region" description="Helical" evidence="8">
    <location>
        <begin position="268"/>
        <end position="287"/>
    </location>
</feature>
<feature type="transmembrane region" description="Helical" evidence="8">
    <location>
        <begin position="240"/>
        <end position="261"/>
    </location>
</feature>
<comment type="caution">
    <text evidence="10">The sequence shown here is derived from an EMBL/GenBank/DDBJ whole genome shotgun (WGS) entry which is preliminary data.</text>
</comment>
<feature type="transmembrane region" description="Helical" evidence="8">
    <location>
        <begin position="12"/>
        <end position="31"/>
    </location>
</feature>
<dbReference type="GO" id="GO:0005886">
    <property type="term" value="C:plasma membrane"/>
    <property type="evidence" value="ECO:0007669"/>
    <property type="project" value="UniProtKB-SubCell"/>
</dbReference>
<feature type="transmembrane region" description="Helical" evidence="8">
    <location>
        <begin position="325"/>
        <end position="349"/>
    </location>
</feature>
<dbReference type="Proteomes" id="UP000272464">
    <property type="component" value="Unassembled WGS sequence"/>
</dbReference>
<evidence type="ECO:0000256" key="1">
    <source>
        <dbReference type="ARBA" id="ARBA00004651"/>
    </source>
</evidence>
<evidence type="ECO:0000256" key="3">
    <source>
        <dbReference type="ARBA" id="ARBA00022448"/>
    </source>
</evidence>
<dbReference type="Pfam" id="PF07690">
    <property type="entry name" value="MFS_1"/>
    <property type="match status" value="1"/>
</dbReference>
<dbReference type="GO" id="GO:0015112">
    <property type="term" value="F:nitrate transmembrane transporter activity"/>
    <property type="evidence" value="ECO:0007669"/>
    <property type="project" value="InterPro"/>
</dbReference>
<evidence type="ECO:0000256" key="6">
    <source>
        <dbReference type="ARBA" id="ARBA00023063"/>
    </source>
</evidence>
<keyword evidence="5 8" id="KW-1133">Transmembrane helix</keyword>
<keyword evidence="6" id="KW-0534">Nitrate assimilation</keyword>
<comment type="similarity">
    <text evidence="2">Belongs to the major facilitator superfamily. Nitrate/nitrite porter (TC 2.A.1.8) family.</text>
</comment>
<feature type="transmembrane region" description="Helical" evidence="8">
    <location>
        <begin position="204"/>
        <end position="228"/>
    </location>
</feature>
<comment type="subcellular location">
    <subcellularLocation>
        <location evidence="1">Cell membrane</location>
        <topology evidence="1">Multi-pass membrane protein</topology>
    </subcellularLocation>
</comment>
<dbReference type="AlphaFoldDB" id="A0A3S1DD72"/>
<organism evidence="10 11">
    <name type="scientific">Paenibacillus zeisoli</name>
    <dbReference type="NCBI Taxonomy" id="2496267"/>
    <lineage>
        <taxon>Bacteria</taxon>
        <taxon>Bacillati</taxon>
        <taxon>Bacillota</taxon>
        <taxon>Bacilli</taxon>
        <taxon>Bacillales</taxon>
        <taxon>Paenibacillaceae</taxon>
        <taxon>Paenibacillus</taxon>
    </lineage>
</organism>
<dbReference type="SUPFAM" id="SSF103473">
    <property type="entry name" value="MFS general substrate transporter"/>
    <property type="match status" value="1"/>
</dbReference>
<evidence type="ECO:0000256" key="8">
    <source>
        <dbReference type="SAM" id="Phobius"/>
    </source>
</evidence>
<dbReference type="RefSeq" id="WP_127197329.1">
    <property type="nucleotide sequence ID" value="NZ_RZNX01000001.1"/>
</dbReference>
<keyword evidence="4 8" id="KW-0812">Transmembrane</keyword>
<dbReference type="PROSITE" id="PS50850">
    <property type="entry name" value="MFS"/>
    <property type="match status" value="1"/>
</dbReference>
<evidence type="ECO:0000256" key="5">
    <source>
        <dbReference type="ARBA" id="ARBA00022989"/>
    </source>
</evidence>
<dbReference type="PANTHER" id="PTHR23515">
    <property type="entry name" value="HIGH-AFFINITY NITRATE TRANSPORTER 2.3"/>
    <property type="match status" value="1"/>
</dbReference>
<evidence type="ECO:0000313" key="10">
    <source>
        <dbReference type="EMBL" id="RUT35629.1"/>
    </source>
</evidence>
<evidence type="ECO:0000259" key="9">
    <source>
        <dbReference type="PROSITE" id="PS50850"/>
    </source>
</evidence>
<evidence type="ECO:0000313" key="11">
    <source>
        <dbReference type="Proteomes" id="UP000272464"/>
    </source>
</evidence>
<keyword evidence="7 8" id="KW-0472">Membrane</keyword>
<keyword evidence="3" id="KW-0813">Transport</keyword>
<evidence type="ECO:0000256" key="4">
    <source>
        <dbReference type="ARBA" id="ARBA00022692"/>
    </source>
</evidence>
<dbReference type="InterPro" id="IPR011701">
    <property type="entry name" value="MFS"/>
</dbReference>
<accession>A0A3S1DD72</accession>
<name>A0A3S1DD72_9BACL</name>
<gene>
    <name evidence="10" type="ORF">EJP77_00995</name>
</gene>
<protein>
    <submittedName>
        <fullName evidence="10">NarK/NasA family nitrate transporter</fullName>
    </submittedName>
</protein>
<evidence type="ECO:0000256" key="7">
    <source>
        <dbReference type="ARBA" id="ARBA00023136"/>
    </source>
</evidence>
<feature type="transmembrane region" description="Helical" evidence="8">
    <location>
        <begin position="98"/>
        <end position="119"/>
    </location>
</feature>
<feature type="domain" description="Major facilitator superfamily (MFS) profile" evidence="9">
    <location>
        <begin position="7"/>
        <end position="382"/>
    </location>
</feature>
<dbReference type="InterPro" id="IPR020846">
    <property type="entry name" value="MFS_dom"/>
</dbReference>
<dbReference type="OrthoDB" id="9773404at2"/>
<feature type="transmembrane region" description="Helical" evidence="8">
    <location>
        <begin position="43"/>
        <end position="61"/>
    </location>
</feature>
<dbReference type="EMBL" id="RZNX01000001">
    <property type="protein sequence ID" value="RUT35629.1"/>
    <property type="molecule type" value="Genomic_DNA"/>
</dbReference>
<dbReference type="CDD" id="cd17341">
    <property type="entry name" value="MFS_NRT2_like"/>
    <property type="match status" value="1"/>
</dbReference>
<feature type="transmembrane region" description="Helical" evidence="8">
    <location>
        <begin position="355"/>
        <end position="378"/>
    </location>
</feature>
<dbReference type="Gene3D" id="1.20.1250.20">
    <property type="entry name" value="MFS general substrate transporter like domains"/>
    <property type="match status" value="2"/>
</dbReference>
<keyword evidence="11" id="KW-1185">Reference proteome</keyword>
<feature type="transmembrane region" description="Helical" evidence="8">
    <location>
        <begin position="293"/>
        <end position="313"/>
    </location>
</feature>
<feature type="transmembrane region" description="Helical" evidence="8">
    <location>
        <begin position="131"/>
        <end position="154"/>
    </location>
</feature>
<sequence length="398" mass="43200">MNNKRVYQLPLQTLSLILGFAAWVLLSSMISTIKVDLHLLPGQIAWITAIPVLSGSLLRIPAGYLTNRYGARIIFMTGFLILIIPMLWLTAARHFEELLGIGLLLGVGGSMFSVGVTSLPKYYQKDRMGFVNGIYGLGNLGSALTTFGLPLLAASLGWRNAPWIYMGVMLLMALIVFKTGDREESRVNQPLMKQIKELSRQSKLWVLSLFYFITFGSFVAFTVFLPNFLVESFALTKPEAGIYTACFIGLATLIRPVGGLIADKLNPYMLLSLVFAGIGVSSLVLSLSPGFGVYTAATMSIALFAGVGNGAVFKLVPLYFVREAGVANGIISAIGGLGGFFPPLCLGLIKGFTGNYMLGFILMSGYAWICLVIALLYVKYFRKPARESSAAVVAFQTR</sequence>
<feature type="transmembrane region" description="Helical" evidence="8">
    <location>
        <begin position="160"/>
        <end position="177"/>
    </location>
</feature>